<dbReference type="Pfam" id="PF12728">
    <property type="entry name" value="HTH_17"/>
    <property type="match status" value="1"/>
</dbReference>
<organism evidence="3 4">
    <name type="scientific">Kitasatospora putterlickiae</name>
    <dbReference type="NCBI Taxonomy" id="221725"/>
    <lineage>
        <taxon>Bacteria</taxon>
        <taxon>Bacillati</taxon>
        <taxon>Actinomycetota</taxon>
        <taxon>Actinomycetes</taxon>
        <taxon>Kitasatosporales</taxon>
        <taxon>Streptomycetaceae</taxon>
        <taxon>Kitasatospora</taxon>
    </lineage>
</organism>
<dbReference type="Proteomes" id="UP001499863">
    <property type="component" value="Unassembled WGS sequence"/>
</dbReference>
<keyword evidence="4" id="KW-1185">Reference proteome</keyword>
<dbReference type="NCBIfam" id="TIGR01764">
    <property type="entry name" value="excise"/>
    <property type="match status" value="1"/>
</dbReference>
<dbReference type="SUPFAM" id="SSF46955">
    <property type="entry name" value="Putative DNA-binding domain"/>
    <property type="match status" value="1"/>
</dbReference>
<dbReference type="InterPro" id="IPR036388">
    <property type="entry name" value="WH-like_DNA-bd_sf"/>
</dbReference>
<dbReference type="InterPro" id="IPR009061">
    <property type="entry name" value="DNA-bd_dom_put_sf"/>
</dbReference>
<dbReference type="EMBL" id="BAAAKJ010000240">
    <property type="protein sequence ID" value="GAA1401591.1"/>
    <property type="molecule type" value="Genomic_DNA"/>
</dbReference>
<gene>
    <name evidence="3" type="ORF">GCM10009639_44080</name>
</gene>
<sequence length="135" mass="14612">MENASHVASPSRPRLRPGPQEGGLGSFLGFRPGRAQTSLRAETHLPLAGFADLPEFPLSPTSGDLLSKISRATADRRPLASAEELAAYLGVPLGTVYAWRHRGQGPTAIKVGRHLRYRWTEVEAWLDSQSADQAA</sequence>
<evidence type="ECO:0000313" key="4">
    <source>
        <dbReference type="Proteomes" id="UP001499863"/>
    </source>
</evidence>
<dbReference type="InterPro" id="IPR041657">
    <property type="entry name" value="HTH_17"/>
</dbReference>
<proteinExistence type="predicted"/>
<evidence type="ECO:0000256" key="1">
    <source>
        <dbReference type="SAM" id="MobiDB-lite"/>
    </source>
</evidence>
<accession>A0ABN1Y9F7</accession>
<dbReference type="InterPro" id="IPR010093">
    <property type="entry name" value="SinI_DNA-bd"/>
</dbReference>
<reference evidence="3 4" key="1">
    <citation type="journal article" date="2019" name="Int. J. Syst. Evol. Microbiol.">
        <title>The Global Catalogue of Microorganisms (GCM) 10K type strain sequencing project: providing services to taxonomists for standard genome sequencing and annotation.</title>
        <authorList>
            <consortium name="The Broad Institute Genomics Platform"/>
            <consortium name="The Broad Institute Genome Sequencing Center for Infectious Disease"/>
            <person name="Wu L."/>
            <person name="Ma J."/>
        </authorList>
    </citation>
    <scope>NUCLEOTIDE SEQUENCE [LARGE SCALE GENOMIC DNA]</scope>
    <source>
        <strain evidence="3 4">JCM 12393</strain>
    </source>
</reference>
<protein>
    <recommendedName>
        <fullName evidence="2">Helix-turn-helix domain-containing protein</fullName>
    </recommendedName>
</protein>
<feature type="region of interest" description="Disordered" evidence="1">
    <location>
        <begin position="1"/>
        <end position="31"/>
    </location>
</feature>
<evidence type="ECO:0000259" key="2">
    <source>
        <dbReference type="Pfam" id="PF12728"/>
    </source>
</evidence>
<feature type="domain" description="Helix-turn-helix" evidence="2">
    <location>
        <begin position="81"/>
        <end position="130"/>
    </location>
</feature>
<dbReference type="Gene3D" id="1.10.10.10">
    <property type="entry name" value="Winged helix-like DNA-binding domain superfamily/Winged helix DNA-binding domain"/>
    <property type="match status" value="1"/>
</dbReference>
<comment type="caution">
    <text evidence="3">The sequence shown here is derived from an EMBL/GenBank/DDBJ whole genome shotgun (WGS) entry which is preliminary data.</text>
</comment>
<name>A0ABN1Y9F7_9ACTN</name>
<evidence type="ECO:0000313" key="3">
    <source>
        <dbReference type="EMBL" id="GAA1401591.1"/>
    </source>
</evidence>